<name>A0A8W8NVF4_MAGGI</name>
<evidence type="ECO:0000256" key="7">
    <source>
        <dbReference type="ARBA" id="ARBA00037847"/>
    </source>
</evidence>
<dbReference type="Proteomes" id="UP000005408">
    <property type="component" value="Unassembled WGS sequence"/>
</dbReference>
<feature type="transmembrane region" description="Helical" evidence="9">
    <location>
        <begin position="187"/>
        <end position="209"/>
    </location>
</feature>
<proteinExistence type="inferred from homology"/>
<dbReference type="Pfam" id="PF01105">
    <property type="entry name" value="EMP24_GP25L"/>
    <property type="match status" value="1"/>
</dbReference>
<keyword evidence="12" id="KW-1185">Reference proteome</keyword>
<keyword evidence="3 8" id="KW-0812">Transmembrane</keyword>
<dbReference type="InterPro" id="IPR036598">
    <property type="entry name" value="GOLD_dom_sf"/>
</dbReference>
<dbReference type="SUPFAM" id="SSF101576">
    <property type="entry name" value="Supernatant protein factor (SPF), C-terminal domain"/>
    <property type="match status" value="1"/>
</dbReference>
<dbReference type="SMART" id="SM01190">
    <property type="entry name" value="EMP24_GP25L"/>
    <property type="match status" value="1"/>
</dbReference>
<evidence type="ECO:0000313" key="11">
    <source>
        <dbReference type="EnsemblMetazoa" id="G9879.1:cds"/>
    </source>
</evidence>
<evidence type="ECO:0000256" key="4">
    <source>
        <dbReference type="ARBA" id="ARBA00022729"/>
    </source>
</evidence>
<comment type="similarity">
    <text evidence="2 8">Belongs to the EMP24/GP25L family.</text>
</comment>
<sequence length="221" mass="25324">MFVNVSVIDITSTCRTQWNSFVLGGMPLFGTELTFELPDSEKQCFFEQIEKGVQSTIEFQVITGVITGGQYDVDMELTAPNGQTLYKDVKKQYDSFTWTPDQTGVYKFCFSNEFSTFSHKVVYFDFQVGEEKPLFDQENKQATAMTMMENSAVNIHEDLKSVLDYQTHHKLREAQGRSFAEDLNDRVFYWSLGQSIIILMIGVGQVLILRSFFTDKRGSKP</sequence>
<dbReference type="GO" id="GO:0016020">
    <property type="term" value="C:membrane"/>
    <property type="evidence" value="ECO:0007669"/>
    <property type="project" value="UniProtKB-SubCell"/>
</dbReference>
<keyword evidence="6 9" id="KW-0472">Membrane</keyword>
<evidence type="ECO:0000256" key="6">
    <source>
        <dbReference type="ARBA" id="ARBA00023136"/>
    </source>
</evidence>
<dbReference type="PANTHER" id="PTHR22811">
    <property type="entry name" value="TRANSMEMBRANE EMP24 DOMAIN-CONTAINING PROTEIN"/>
    <property type="match status" value="1"/>
</dbReference>
<protein>
    <recommendedName>
        <fullName evidence="10">GOLD domain-containing protein</fullName>
    </recommendedName>
</protein>
<organism evidence="11 12">
    <name type="scientific">Magallana gigas</name>
    <name type="common">Pacific oyster</name>
    <name type="synonym">Crassostrea gigas</name>
    <dbReference type="NCBI Taxonomy" id="29159"/>
    <lineage>
        <taxon>Eukaryota</taxon>
        <taxon>Metazoa</taxon>
        <taxon>Spiralia</taxon>
        <taxon>Lophotrochozoa</taxon>
        <taxon>Mollusca</taxon>
        <taxon>Bivalvia</taxon>
        <taxon>Autobranchia</taxon>
        <taxon>Pteriomorphia</taxon>
        <taxon>Ostreida</taxon>
        <taxon>Ostreoidea</taxon>
        <taxon>Ostreidae</taxon>
        <taxon>Magallana</taxon>
    </lineage>
</organism>
<evidence type="ECO:0000256" key="5">
    <source>
        <dbReference type="ARBA" id="ARBA00022989"/>
    </source>
</evidence>
<dbReference type="GO" id="GO:0012505">
    <property type="term" value="C:endomembrane system"/>
    <property type="evidence" value="ECO:0007669"/>
    <property type="project" value="UniProtKB-SubCell"/>
</dbReference>
<dbReference type="InterPro" id="IPR015720">
    <property type="entry name" value="Emp24-like"/>
</dbReference>
<evidence type="ECO:0000256" key="3">
    <source>
        <dbReference type="ARBA" id="ARBA00022692"/>
    </source>
</evidence>
<keyword evidence="4" id="KW-0732">Signal</keyword>
<comment type="subcellular location">
    <subcellularLocation>
        <location evidence="7">Endomembrane system</location>
        <topology evidence="7">Single-pass membrane protein</topology>
    </subcellularLocation>
    <subcellularLocation>
        <location evidence="1 8">Membrane</location>
        <topology evidence="1 8">Single-pass type I membrane protein</topology>
    </subcellularLocation>
</comment>
<keyword evidence="5 9" id="KW-1133">Transmembrane helix</keyword>
<accession>A0A8W8NVF4</accession>
<evidence type="ECO:0000259" key="10">
    <source>
        <dbReference type="PROSITE" id="PS50866"/>
    </source>
</evidence>
<dbReference type="PROSITE" id="PS50866">
    <property type="entry name" value="GOLD"/>
    <property type="match status" value="1"/>
</dbReference>
<evidence type="ECO:0000256" key="2">
    <source>
        <dbReference type="ARBA" id="ARBA00007104"/>
    </source>
</evidence>
<reference evidence="11" key="1">
    <citation type="submission" date="2022-08" db="UniProtKB">
        <authorList>
            <consortium name="EnsemblMetazoa"/>
        </authorList>
    </citation>
    <scope>IDENTIFICATION</scope>
    <source>
        <strain evidence="11">05x7-T-G4-1.051#20</strain>
    </source>
</reference>
<dbReference type="InterPro" id="IPR009038">
    <property type="entry name" value="GOLD_dom"/>
</dbReference>
<dbReference type="AlphaFoldDB" id="A0A8W8NVF4"/>
<evidence type="ECO:0000256" key="8">
    <source>
        <dbReference type="RuleBase" id="RU003827"/>
    </source>
</evidence>
<evidence type="ECO:0000256" key="1">
    <source>
        <dbReference type="ARBA" id="ARBA00004479"/>
    </source>
</evidence>
<evidence type="ECO:0000256" key="9">
    <source>
        <dbReference type="SAM" id="Phobius"/>
    </source>
</evidence>
<feature type="domain" description="GOLD" evidence="10">
    <location>
        <begin position="42"/>
        <end position="128"/>
    </location>
</feature>
<dbReference type="EnsemblMetazoa" id="G9879.1">
    <property type="protein sequence ID" value="G9879.1:cds"/>
    <property type="gene ID" value="G9879"/>
</dbReference>
<evidence type="ECO:0000313" key="12">
    <source>
        <dbReference type="Proteomes" id="UP000005408"/>
    </source>
</evidence>